<dbReference type="GO" id="GO:0005829">
    <property type="term" value="C:cytosol"/>
    <property type="evidence" value="ECO:0007669"/>
    <property type="project" value="TreeGrafter"/>
</dbReference>
<keyword evidence="2" id="KW-0131">Cell cycle</keyword>
<accession>A0A517DRW0</accession>
<feature type="domain" description="CobQ/CobB/MinD/ParA nucleotide binding" evidence="1">
    <location>
        <begin position="6"/>
        <end position="224"/>
    </location>
</feature>
<dbReference type="SUPFAM" id="SSF52540">
    <property type="entry name" value="P-loop containing nucleoside triphosphate hydrolases"/>
    <property type="match status" value="1"/>
</dbReference>
<dbReference type="PANTHER" id="PTHR43384">
    <property type="entry name" value="SEPTUM SITE-DETERMINING PROTEIN MIND HOMOLOG, CHLOROPLASTIC-RELATED"/>
    <property type="match status" value="1"/>
</dbReference>
<dbReference type="GO" id="GO:0005524">
    <property type="term" value="F:ATP binding"/>
    <property type="evidence" value="ECO:0007669"/>
    <property type="project" value="TreeGrafter"/>
</dbReference>
<dbReference type="GO" id="GO:0051301">
    <property type="term" value="P:cell division"/>
    <property type="evidence" value="ECO:0007669"/>
    <property type="project" value="UniProtKB-KW"/>
</dbReference>
<organism evidence="2 3">
    <name type="scientific">Sporomusa termitida</name>
    <dbReference type="NCBI Taxonomy" id="2377"/>
    <lineage>
        <taxon>Bacteria</taxon>
        <taxon>Bacillati</taxon>
        <taxon>Bacillota</taxon>
        <taxon>Negativicutes</taxon>
        <taxon>Selenomonadales</taxon>
        <taxon>Sporomusaceae</taxon>
        <taxon>Sporomusa</taxon>
    </lineage>
</organism>
<dbReference type="GO" id="GO:0016887">
    <property type="term" value="F:ATP hydrolysis activity"/>
    <property type="evidence" value="ECO:0007669"/>
    <property type="project" value="TreeGrafter"/>
</dbReference>
<dbReference type="InterPro" id="IPR027417">
    <property type="entry name" value="P-loop_NTPase"/>
</dbReference>
<name>A0A517DRW0_9FIRM</name>
<protein>
    <submittedName>
        <fullName evidence="2">Cell division ATPase MinD</fullName>
    </submittedName>
</protein>
<dbReference type="RefSeq" id="WP_144349626.1">
    <property type="nucleotide sequence ID" value="NZ_CP036259.1"/>
</dbReference>
<dbReference type="PANTHER" id="PTHR43384:SF7">
    <property type="entry name" value="CARBON-MONOXIDE DEHYDROGENASE ACCESSORY PROTEIN"/>
    <property type="match status" value="1"/>
</dbReference>
<sequence>MAKHIAVAGKGGTGKTTFAALLIRYLVKNNKGSILAVDADANANLNEALGMDVDQTISEMITSTKNPKNIPAGMTQETYIEYKLQASLVESDNVDMLVMGGPEGPGCYCFPNNLLKGYMDKLSKNYSYVLMDNEAGLEHISRRVTQDIDYMFVVSDASARSIRSAGRVRQLVDTLKSDVKKIYLIVTKTQSDEDLLTLQGEIDKTGLELIGVIPNDPLVAKYDLLSQPLFDLPDSSVAVQAVNAICKKVEI</sequence>
<evidence type="ECO:0000313" key="3">
    <source>
        <dbReference type="Proteomes" id="UP000320776"/>
    </source>
</evidence>
<dbReference type="InterPro" id="IPR050625">
    <property type="entry name" value="ParA/MinD_ATPase"/>
</dbReference>
<dbReference type="Pfam" id="PF01656">
    <property type="entry name" value="CbiA"/>
    <property type="match status" value="1"/>
</dbReference>
<keyword evidence="3" id="KW-1185">Reference proteome</keyword>
<dbReference type="Gene3D" id="3.40.50.300">
    <property type="entry name" value="P-loop containing nucleotide triphosphate hydrolases"/>
    <property type="match status" value="1"/>
</dbReference>
<dbReference type="Proteomes" id="UP000320776">
    <property type="component" value="Chromosome"/>
</dbReference>
<dbReference type="PIRSF" id="PIRSF005647">
    <property type="entry name" value="CooC"/>
    <property type="match status" value="1"/>
</dbReference>
<gene>
    <name evidence="2" type="ORF">SPTER_13710</name>
</gene>
<proteinExistence type="predicted"/>
<reference evidence="2 3" key="1">
    <citation type="submission" date="2019-02" db="EMBL/GenBank/DDBJ databases">
        <title>Closed genome of Sporomusa termitida DSM 4440.</title>
        <authorList>
            <person name="Poehlein A."/>
            <person name="Daniel R."/>
        </authorList>
    </citation>
    <scope>NUCLEOTIDE SEQUENCE [LARGE SCALE GENOMIC DNA]</scope>
    <source>
        <strain evidence="2 3">DSM 4440</strain>
    </source>
</reference>
<evidence type="ECO:0000313" key="2">
    <source>
        <dbReference type="EMBL" id="QDR80057.1"/>
    </source>
</evidence>
<dbReference type="AlphaFoldDB" id="A0A517DRW0"/>
<dbReference type="EMBL" id="CP036259">
    <property type="protein sequence ID" value="QDR80057.1"/>
    <property type="molecule type" value="Genomic_DNA"/>
</dbReference>
<dbReference type="KEGG" id="sted:SPTER_13710"/>
<dbReference type="InterPro" id="IPR002586">
    <property type="entry name" value="CobQ/CobB/MinD/ParA_Nub-bd_dom"/>
</dbReference>
<evidence type="ECO:0000259" key="1">
    <source>
        <dbReference type="Pfam" id="PF01656"/>
    </source>
</evidence>
<keyword evidence="2" id="KW-0132">Cell division</keyword>
<dbReference type="GO" id="GO:0009898">
    <property type="term" value="C:cytoplasmic side of plasma membrane"/>
    <property type="evidence" value="ECO:0007669"/>
    <property type="project" value="TreeGrafter"/>
</dbReference>
<dbReference type="InterPro" id="IPR014433">
    <property type="entry name" value="CooC"/>
</dbReference>
<dbReference type="OrthoDB" id="9779073at2"/>
<dbReference type="GO" id="GO:0051782">
    <property type="term" value="P:negative regulation of cell division"/>
    <property type="evidence" value="ECO:0007669"/>
    <property type="project" value="TreeGrafter"/>
</dbReference>